<evidence type="ECO:0000313" key="2">
    <source>
        <dbReference type="EMBL" id="ATG56555.1"/>
    </source>
</evidence>
<organism evidence="2 3">
    <name type="scientific">Brachybacterium ginsengisoli</name>
    <dbReference type="NCBI Taxonomy" id="1331682"/>
    <lineage>
        <taxon>Bacteria</taxon>
        <taxon>Bacillati</taxon>
        <taxon>Actinomycetota</taxon>
        <taxon>Actinomycetes</taxon>
        <taxon>Micrococcales</taxon>
        <taxon>Dermabacteraceae</taxon>
        <taxon>Brachybacterium</taxon>
    </lineage>
</organism>
<gene>
    <name evidence="2" type="ORF">CFK41_08750</name>
</gene>
<dbReference type="PANTHER" id="PTHR22642">
    <property type="entry name" value="IMIDAZOLONEPROPIONASE"/>
    <property type="match status" value="1"/>
</dbReference>
<dbReference type="AlphaFoldDB" id="A0A291H286"/>
<dbReference type="OrthoDB" id="3238066at2"/>
<dbReference type="Proteomes" id="UP000217889">
    <property type="component" value="Chromosome"/>
</dbReference>
<dbReference type="SUPFAM" id="SSF51338">
    <property type="entry name" value="Composite domain of metallo-dependent hydrolases"/>
    <property type="match status" value="1"/>
</dbReference>
<accession>A0A291H286</accession>
<dbReference type="KEGG" id="bgg:CFK41_08750"/>
<feature type="region of interest" description="Disordered" evidence="1">
    <location>
        <begin position="220"/>
        <end position="241"/>
    </location>
</feature>
<evidence type="ECO:0008006" key="4">
    <source>
        <dbReference type="Google" id="ProtNLM"/>
    </source>
</evidence>
<dbReference type="InterPro" id="IPR011059">
    <property type="entry name" value="Metal-dep_hydrolase_composite"/>
</dbReference>
<evidence type="ECO:0000256" key="1">
    <source>
        <dbReference type="SAM" id="MobiDB-lite"/>
    </source>
</evidence>
<dbReference type="EMBL" id="CP023564">
    <property type="protein sequence ID" value="ATG56555.1"/>
    <property type="molecule type" value="Genomic_DNA"/>
</dbReference>
<reference evidence="2 3" key="1">
    <citation type="journal article" date="2014" name="Int. J. Syst. Evol. Microbiol.">
        <title>Brachybacterium ginsengisoli sp. nov., isolated from soil of a ginseng field.</title>
        <authorList>
            <person name="Hoang V.A."/>
            <person name="Kim Y.J."/>
            <person name="Nguyen N.L."/>
            <person name="Yang D.C."/>
        </authorList>
    </citation>
    <scope>NUCLEOTIDE SEQUENCE [LARGE SCALE GENOMIC DNA]</scope>
    <source>
        <strain evidence="2 3">DCY80</strain>
    </source>
</reference>
<name>A0A291H286_9MICO</name>
<keyword evidence="3" id="KW-1185">Reference proteome</keyword>
<protein>
    <recommendedName>
        <fullName evidence="4">Amidohydrolase 3 domain-containing protein</fullName>
    </recommendedName>
</protein>
<dbReference type="Gene3D" id="3.20.20.140">
    <property type="entry name" value="Metal-dependent hydrolases"/>
    <property type="match status" value="1"/>
</dbReference>
<dbReference type="PANTHER" id="PTHR22642:SF2">
    <property type="entry name" value="PROTEIN LONG AFTER FAR-RED 3"/>
    <property type="match status" value="1"/>
</dbReference>
<proteinExistence type="predicted"/>
<evidence type="ECO:0000313" key="3">
    <source>
        <dbReference type="Proteomes" id="UP000217889"/>
    </source>
</evidence>
<dbReference type="GO" id="GO:0016810">
    <property type="term" value="F:hydrolase activity, acting on carbon-nitrogen (but not peptide) bonds"/>
    <property type="evidence" value="ECO:0007669"/>
    <property type="project" value="InterPro"/>
</dbReference>
<dbReference type="Gene3D" id="2.30.40.10">
    <property type="entry name" value="Urease, subunit C, domain 1"/>
    <property type="match status" value="1"/>
</dbReference>
<sequence>METVSPNAASETPDATADAAAPAPATLYTGIVLYSAKDPEASAMLVADGLIAWTGREDTGRLLHGDAEIVDATGCLVTPGFVDAAATADGSEPATDDEAAAAARGIVLRLPGPTGEREGVRIVAPVTESAEYLDLVSAGTPLAFGSGGASEAADPWDWVRGAARTSPADQRISDRAAFLAATRGGQRVAGSRHPGSLQTGLPATFVVWEPWDLTVQSRAERVDSWSTDPRSRTPLLPDLDQGTPRVLRTVVDGRILHDQLGDEPRGQAGT</sequence>